<dbReference type="Gene3D" id="3.40.50.12030">
    <property type="entry name" value="Uncharacterised protein family UPF0261, NC domain"/>
    <property type="match status" value="1"/>
</dbReference>
<dbReference type="PIRSF" id="PIRSF033271">
    <property type="entry name" value="UCP033271"/>
    <property type="match status" value="1"/>
</dbReference>
<accession>A0A1E3BM10</accession>
<dbReference type="Proteomes" id="UP000094569">
    <property type="component" value="Unassembled WGS sequence"/>
</dbReference>
<name>A0A1E3BM10_ASPCR</name>
<dbReference type="InterPro" id="IPR051353">
    <property type="entry name" value="Tobamovirus_resist_UPF0261"/>
</dbReference>
<dbReference type="InterPro" id="IPR056778">
    <property type="entry name" value="UPF0261_C"/>
</dbReference>
<dbReference type="InterPro" id="IPR044122">
    <property type="entry name" value="UPF0261_N"/>
</dbReference>
<evidence type="ECO:0000259" key="1">
    <source>
        <dbReference type="Pfam" id="PF06792"/>
    </source>
</evidence>
<dbReference type="Pfam" id="PF06792">
    <property type="entry name" value="UPF0261"/>
    <property type="match status" value="1"/>
</dbReference>
<dbReference type="EMBL" id="JXNT01000002">
    <property type="protein sequence ID" value="ODM21831.1"/>
    <property type="molecule type" value="Genomic_DNA"/>
</dbReference>
<dbReference type="PANTHER" id="PTHR31862:SF1">
    <property type="entry name" value="UPF0261 DOMAIN PROTEIN (AFU_ORTHOLOGUE AFUA_1G10120)"/>
    <property type="match status" value="1"/>
</dbReference>
<organism evidence="3 4">
    <name type="scientific">Aspergillus cristatus</name>
    <name type="common">Chinese Fuzhuan brick tea-fermentation fungus</name>
    <name type="synonym">Eurotium cristatum</name>
    <dbReference type="NCBI Taxonomy" id="573508"/>
    <lineage>
        <taxon>Eukaryota</taxon>
        <taxon>Fungi</taxon>
        <taxon>Dikarya</taxon>
        <taxon>Ascomycota</taxon>
        <taxon>Pezizomycotina</taxon>
        <taxon>Eurotiomycetes</taxon>
        <taxon>Eurotiomycetidae</taxon>
        <taxon>Eurotiales</taxon>
        <taxon>Aspergillaceae</taxon>
        <taxon>Aspergillus</taxon>
        <taxon>Aspergillus subgen. Aspergillus</taxon>
    </lineage>
</organism>
<evidence type="ECO:0000259" key="2">
    <source>
        <dbReference type="Pfam" id="PF23189"/>
    </source>
</evidence>
<dbReference type="PANTHER" id="PTHR31862">
    <property type="entry name" value="UPF0261 DOMAIN PROTEIN (AFU_ORTHOLOGUE AFUA_1G10120)"/>
    <property type="match status" value="1"/>
</dbReference>
<dbReference type="Pfam" id="PF23189">
    <property type="entry name" value="UPF0261_C"/>
    <property type="match status" value="1"/>
</dbReference>
<protein>
    <submittedName>
        <fullName evidence="3">Uncharacterized protein</fullName>
    </submittedName>
</protein>
<proteinExistence type="predicted"/>
<dbReference type="NCBIfam" id="NF002674">
    <property type="entry name" value="PRK02399.1-2"/>
    <property type="match status" value="1"/>
</dbReference>
<dbReference type="VEuPathDB" id="FungiDB:SI65_02675"/>
<dbReference type="OrthoDB" id="10264588at2759"/>
<reference evidence="3 4" key="1">
    <citation type="journal article" date="2016" name="BMC Genomics">
        <title>Comparative genomic and transcriptomic analyses of the Fuzhuan brick tea-fermentation fungus Aspergillus cristatus.</title>
        <authorList>
            <person name="Ge Y."/>
            <person name="Wang Y."/>
            <person name="Liu Y."/>
            <person name="Tan Y."/>
            <person name="Ren X."/>
            <person name="Zhang X."/>
            <person name="Hyde K.D."/>
            <person name="Liu Y."/>
            <person name="Liu Z."/>
        </authorList>
    </citation>
    <scope>NUCLEOTIDE SEQUENCE [LARGE SCALE GENOMIC DNA]</scope>
    <source>
        <strain evidence="3 4">GZAAS20.1005</strain>
    </source>
</reference>
<dbReference type="Gene3D" id="3.40.50.12020">
    <property type="entry name" value="Uncharacterised protein family UPF0261, NN domain"/>
    <property type="match status" value="1"/>
</dbReference>
<feature type="domain" description="UPF0261" evidence="2">
    <location>
        <begin position="193"/>
        <end position="417"/>
    </location>
</feature>
<dbReference type="InterPro" id="IPR008322">
    <property type="entry name" value="UPF0261"/>
</dbReference>
<dbReference type="STRING" id="573508.A0A1E3BM10"/>
<feature type="domain" description="UPF0261" evidence="1">
    <location>
        <begin position="3"/>
        <end position="179"/>
    </location>
</feature>
<evidence type="ECO:0000313" key="3">
    <source>
        <dbReference type="EMBL" id="ODM21831.1"/>
    </source>
</evidence>
<dbReference type="CDD" id="cd15488">
    <property type="entry name" value="Tm-1-like"/>
    <property type="match status" value="1"/>
</dbReference>
<comment type="caution">
    <text evidence="3">The sequence shown here is derived from an EMBL/GenBank/DDBJ whole genome shotgun (WGS) entry which is preliminary data.</text>
</comment>
<keyword evidence="4" id="KW-1185">Reference proteome</keyword>
<evidence type="ECO:0000313" key="4">
    <source>
        <dbReference type="Proteomes" id="UP000094569"/>
    </source>
</evidence>
<sequence length="420" mass="45048">MATILLLGTCDTKLDELRFVRDKILTNPNSTKTKVILLDLGRFPTTHPDITITHHDLLSSSNTNVEVLNLSRPEYIKQVLALATTTVANLYQSHAIHAAIGIGGSCGTSLATGVMQNALPVGFPKLMVSTMASGDVKSYVEETDITMMYSVVDIAGRNWVLERILGNAASAISGMAGYYLQNATGNKDGGGGKKRIGITMFGVTTPCVDRVREYFDEQHPGKYEIYVFHATGAGGKAMERLISESQLDAIIDLTTTEVADELVGGILSAGPGRLSAAAAKGIPQVISVGACDMVNFGTKESVPTQFGDGGRKLYEHNPSVTLMRTTEEECRGIARFIGEKLRGAKNSKKVRFVLPTGGVSMLDVPGQAFHDPEADKVLFDTLEQELAETPIEIRRDTGAINDPGFAVAVAESLLELMQLP</sequence>
<dbReference type="AlphaFoldDB" id="A0A1E3BM10"/>
<gene>
    <name evidence="3" type="ORF">SI65_02675</name>
</gene>